<evidence type="ECO:0000313" key="2">
    <source>
        <dbReference type="Proteomes" id="UP000828390"/>
    </source>
</evidence>
<reference evidence="1" key="2">
    <citation type="submission" date="2020-11" db="EMBL/GenBank/DDBJ databases">
        <authorList>
            <person name="McCartney M.A."/>
            <person name="Auch B."/>
            <person name="Kono T."/>
            <person name="Mallez S."/>
            <person name="Becker A."/>
            <person name="Gohl D.M."/>
            <person name="Silverstein K.A.T."/>
            <person name="Koren S."/>
            <person name="Bechman K.B."/>
            <person name="Herman A."/>
            <person name="Abrahante J.E."/>
            <person name="Garbe J."/>
        </authorList>
    </citation>
    <scope>NUCLEOTIDE SEQUENCE</scope>
    <source>
        <strain evidence="1">Duluth1</strain>
        <tissue evidence="1">Whole animal</tissue>
    </source>
</reference>
<comment type="caution">
    <text evidence="1">The sequence shown here is derived from an EMBL/GenBank/DDBJ whole genome shotgun (WGS) entry which is preliminary data.</text>
</comment>
<evidence type="ECO:0000313" key="1">
    <source>
        <dbReference type="EMBL" id="KAH3885336.1"/>
    </source>
</evidence>
<gene>
    <name evidence="1" type="ORF">DPMN_009330</name>
</gene>
<dbReference type="Proteomes" id="UP000828390">
    <property type="component" value="Unassembled WGS sequence"/>
</dbReference>
<dbReference type="AlphaFoldDB" id="A0A9D4MZE4"/>
<organism evidence="1 2">
    <name type="scientific">Dreissena polymorpha</name>
    <name type="common">Zebra mussel</name>
    <name type="synonym">Mytilus polymorpha</name>
    <dbReference type="NCBI Taxonomy" id="45954"/>
    <lineage>
        <taxon>Eukaryota</taxon>
        <taxon>Metazoa</taxon>
        <taxon>Spiralia</taxon>
        <taxon>Lophotrochozoa</taxon>
        <taxon>Mollusca</taxon>
        <taxon>Bivalvia</taxon>
        <taxon>Autobranchia</taxon>
        <taxon>Heteroconchia</taxon>
        <taxon>Euheterodonta</taxon>
        <taxon>Imparidentia</taxon>
        <taxon>Neoheterodontei</taxon>
        <taxon>Myida</taxon>
        <taxon>Dreissenoidea</taxon>
        <taxon>Dreissenidae</taxon>
        <taxon>Dreissena</taxon>
    </lineage>
</organism>
<name>A0A9D4MZE4_DREPO</name>
<proteinExistence type="predicted"/>
<sequence length="108" mass="12043">MASMSLSKTFRAASLPPICDRNTAVITGSFNFSKFNQMRGFFVMRLLFNFSFIVVNTKSWSLPMYAPGNILVLALLMLDLKRCGASMKSVWMCTCPSEACHVVVLDDC</sequence>
<protein>
    <submittedName>
        <fullName evidence="1">Uncharacterized protein</fullName>
    </submittedName>
</protein>
<dbReference type="EMBL" id="JAIWYP010000001">
    <property type="protein sequence ID" value="KAH3885336.1"/>
    <property type="molecule type" value="Genomic_DNA"/>
</dbReference>
<reference evidence="1" key="1">
    <citation type="journal article" date="2019" name="bioRxiv">
        <title>The Genome of the Zebra Mussel, Dreissena polymorpha: A Resource for Invasive Species Research.</title>
        <authorList>
            <person name="McCartney M.A."/>
            <person name="Auch B."/>
            <person name="Kono T."/>
            <person name="Mallez S."/>
            <person name="Zhang Y."/>
            <person name="Obille A."/>
            <person name="Becker A."/>
            <person name="Abrahante J.E."/>
            <person name="Garbe J."/>
            <person name="Badalamenti J.P."/>
            <person name="Herman A."/>
            <person name="Mangelson H."/>
            <person name="Liachko I."/>
            <person name="Sullivan S."/>
            <person name="Sone E.D."/>
            <person name="Koren S."/>
            <person name="Silverstein K.A.T."/>
            <person name="Beckman K.B."/>
            <person name="Gohl D.M."/>
        </authorList>
    </citation>
    <scope>NUCLEOTIDE SEQUENCE</scope>
    <source>
        <strain evidence="1">Duluth1</strain>
        <tissue evidence="1">Whole animal</tissue>
    </source>
</reference>
<accession>A0A9D4MZE4</accession>
<keyword evidence="2" id="KW-1185">Reference proteome</keyword>